<dbReference type="InterPro" id="IPR036388">
    <property type="entry name" value="WH-like_DNA-bd_sf"/>
</dbReference>
<feature type="domain" description="HTH lysR-type" evidence="1">
    <location>
        <begin position="1"/>
        <end position="53"/>
    </location>
</feature>
<dbReference type="GO" id="GO:0003700">
    <property type="term" value="F:DNA-binding transcription factor activity"/>
    <property type="evidence" value="ECO:0007669"/>
    <property type="project" value="InterPro"/>
</dbReference>
<sequence>MAAICVYYFDSYSGAAEYLQISQSSVTRQIAAVEEWLGAPIFADTKPPRITPSGLKFCELARETLCRFHTLKMFWMGEQAAQAALSASNYSYNRLIFSSKEDFWANRTANVVTDAPRDAPGAL</sequence>
<comment type="caution">
    <text evidence="2">The sequence shown here is derived from an EMBL/GenBank/DDBJ whole genome shotgun (WGS) entry which is preliminary data.</text>
</comment>
<dbReference type="RefSeq" id="WP_185684667.1">
    <property type="nucleotide sequence ID" value="NZ_JACLAU010000042.1"/>
</dbReference>
<dbReference type="PROSITE" id="PS50931">
    <property type="entry name" value="HTH_LYSR"/>
    <property type="match status" value="1"/>
</dbReference>
<dbReference type="SUPFAM" id="SSF46785">
    <property type="entry name" value="Winged helix' DNA-binding domain"/>
    <property type="match status" value="1"/>
</dbReference>
<evidence type="ECO:0000259" key="1">
    <source>
        <dbReference type="PROSITE" id="PS50931"/>
    </source>
</evidence>
<evidence type="ECO:0000313" key="3">
    <source>
        <dbReference type="Proteomes" id="UP000520156"/>
    </source>
</evidence>
<dbReference type="InterPro" id="IPR000847">
    <property type="entry name" value="LysR_HTH_N"/>
</dbReference>
<reference evidence="2 3" key="1">
    <citation type="submission" date="2020-08" db="EMBL/GenBank/DDBJ databases">
        <title>The genome sequence of Novosphingobium flavum 4Y4.</title>
        <authorList>
            <person name="Liu Y."/>
        </authorList>
    </citation>
    <scope>NUCLEOTIDE SEQUENCE [LARGE SCALE GENOMIC DNA]</scope>
    <source>
        <strain evidence="2 3">4Y4</strain>
    </source>
</reference>
<dbReference type="Gene3D" id="1.10.10.10">
    <property type="entry name" value="Winged helix-like DNA-binding domain superfamily/Winged helix DNA-binding domain"/>
    <property type="match status" value="1"/>
</dbReference>
<dbReference type="Proteomes" id="UP000520156">
    <property type="component" value="Unassembled WGS sequence"/>
</dbReference>
<dbReference type="EMBL" id="JACLAU010000042">
    <property type="protein sequence ID" value="MBC2653283.1"/>
    <property type="molecule type" value="Genomic_DNA"/>
</dbReference>
<dbReference type="Pfam" id="PF00126">
    <property type="entry name" value="HTH_1"/>
    <property type="match status" value="1"/>
</dbReference>
<evidence type="ECO:0000313" key="2">
    <source>
        <dbReference type="EMBL" id="MBC2653283.1"/>
    </source>
</evidence>
<accession>A0A7X1KDH7</accession>
<proteinExistence type="predicted"/>
<dbReference type="AlphaFoldDB" id="A0A7X1KDH7"/>
<protein>
    <submittedName>
        <fullName evidence="2">LysR family transcriptional regulator</fullName>
    </submittedName>
</protein>
<name>A0A7X1KDH7_9SPHN</name>
<gene>
    <name evidence="2" type="ORF">H7F49_16460</name>
</gene>
<keyword evidence="3" id="KW-1185">Reference proteome</keyword>
<organism evidence="2 3">
    <name type="scientific">Novosphingobium aerophilum</name>
    <dbReference type="NCBI Taxonomy" id="2839843"/>
    <lineage>
        <taxon>Bacteria</taxon>
        <taxon>Pseudomonadati</taxon>
        <taxon>Pseudomonadota</taxon>
        <taxon>Alphaproteobacteria</taxon>
        <taxon>Sphingomonadales</taxon>
        <taxon>Sphingomonadaceae</taxon>
        <taxon>Novosphingobium</taxon>
    </lineage>
</organism>
<dbReference type="InterPro" id="IPR036390">
    <property type="entry name" value="WH_DNA-bd_sf"/>
</dbReference>